<evidence type="ECO:0000313" key="2">
    <source>
        <dbReference type="EMBL" id="KAK1745763.1"/>
    </source>
</evidence>
<dbReference type="AlphaFoldDB" id="A0AAD8YGC6"/>
<sequence length="143" mass="15783">MKLTVLLSSALAVLSAVSSALSVEEQNNYSFNDRVQGLVAEDDDFAVADDICDPQVNAVVTCFGGDEGMDKLDNETFYILNDVYDYVYFEDHDEATDEWILNCEIATSENCAIIMAEINSLEKCVSETTALFKCRESTGCNKC</sequence>
<organism evidence="2 3">
    <name type="scientific">Skeletonema marinoi</name>
    <dbReference type="NCBI Taxonomy" id="267567"/>
    <lineage>
        <taxon>Eukaryota</taxon>
        <taxon>Sar</taxon>
        <taxon>Stramenopiles</taxon>
        <taxon>Ochrophyta</taxon>
        <taxon>Bacillariophyta</taxon>
        <taxon>Coscinodiscophyceae</taxon>
        <taxon>Thalassiosirophycidae</taxon>
        <taxon>Thalassiosirales</taxon>
        <taxon>Skeletonemataceae</taxon>
        <taxon>Skeletonema</taxon>
        <taxon>Skeletonema marinoi-dohrnii complex</taxon>
    </lineage>
</organism>
<feature type="chain" id="PRO_5042188606" evidence="1">
    <location>
        <begin position="21"/>
        <end position="143"/>
    </location>
</feature>
<reference evidence="2" key="1">
    <citation type="submission" date="2023-06" db="EMBL/GenBank/DDBJ databases">
        <title>Survivors Of The Sea: Transcriptome response of Skeletonema marinoi to long-term dormancy.</title>
        <authorList>
            <person name="Pinder M.I.M."/>
            <person name="Kourtchenko O."/>
            <person name="Robertson E.K."/>
            <person name="Larsson T."/>
            <person name="Maumus F."/>
            <person name="Osuna-Cruz C.M."/>
            <person name="Vancaester E."/>
            <person name="Stenow R."/>
            <person name="Vandepoele K."/>
            <person name="Ploug H."/>
            <person name="Bruchert V."/>
            <person name="Godhe A."/>
            <person name="Topel M."/>
        </authorList>
    </citation>
    <scope>NUCLEOTIDE SEQUENCE</scope>
    <source>
        <strain evidence="2">R05AC</strain>
    </source>
</reference>
<keyword evidence="3" id="KW-1185">Reference proteome</keyword>
<comment type="caution">
    <text evidence="2">The sequence shown here is derived from an EMBL/GenBank/DDBJ whole genome shotgun (WGS) entry which is preliminary data.</text>
</comment>
<name>A0AAD8YGC6_9STRA</name>
<evidence type="ECO:0000256" key="1">
    <source>
        <dbReference type="SAM" id="SignalP"/>
    </source>
</evidence>
<feature type="signal peptide" evidence="1">
    <location>
        <begin position="1"/>
        <end position="20"/>
    </location>
</feature>
<dbReference type="EMBL" id="JATAAI010000005">
    <property type="protein sequence ID" value="KAK1745763.1"/>
    <property type="molecule type" value="Genomic_DNA"/>
</dbReference>
<proteinExistence type="predicted"/>
<dbReference type="Proteomes" id="UP001224775">
    <property type="component" value="Unassembled WGS sequence"/>
</dbReference>
<protein>
    <submittedName>
        <fullName evidence="2">Uncharacterized protein</fullName>
    </submittedName>
</protein>
<evidence type="ECO:0000313" key="3">
    <source>
        <dbReference type="Proteomes" id="UP001224775"/>
    </source>
</evidence>
<keyword evidence="1" id="KW-0732">Signal</keyword>
<gene>
    <name evidence="2" type="ORF">QTG54_003687</name>
</gene>
<accession>A0AAD8YGC6</accession>